<dbReference type="AlphaFoldDB" id="A0A1B6L2A6"/>
<accession>A0A1B6L2A6</accession>
<sequence>FSGQQSEGAVCRRPVRGVPDVLGTARGGGGGGSAQTGVRAGQPGVFRSEHKDAVECVIVVTINAWSASVAVQIAAVISRHRGTTQLDSLLCYITFVTANLVLHKYDLCVLCSS</sequence>
<gene>
    <name evidence="1" type="ORF">g.51317</name>
</gene>
<dbReference type="EMBL" id="GEBQ01022124">
    <property type="protein sequence ID" value="JAT17853.1"/>
    <property type="molecule type" value="Transcribed_RNA"/>
</dbReference>
<organism evidence="1">
    <name type="scientific">Graphocephala atropunctata</name>
    <dbReference type="NCBI Taxonomy" id="36148"/>
    <lineage>
        <taxon>Eukaryota</taxon>
        <taxon>Metazoa</taxon>
        <taxon>Ecdysozoa</taxon>
        <taxon>Arthropoda</taxon>
        <taxon>Hexapoda</taxon>
        <taxon>Insecta</taxon>
        <taxon>Pterygota</taxon>
        <taxon>Neoptera</taxon>
        <taxon>Paraneoptera</taxon>
        <taxon>Hemiptera</taxon>
        <taxon>Auchenorrhyncha</taxon>
        <taxon>Membracoidea</taxon>
        <taxon>Cicadellidae</taxon>
        <taxon>Cicadellinae</taxon>
        <taxon>Cicadellini</taxon>
        <taxon>Graphocephala</taxon>
    </lineage>
</organism>
<feature type="non-terminal residue" evidence="1">
    <location>
        <position position="1"/>
    </location>
</feature>
<proteinExistence type="predicted"/>
<feature type="non-terminal residue" evidence="1">
    <location>
        <position position="113"/>
    </location>
</feature>
<evidence type="ECO:0000313" key="1">
    <source>
        <dbReference type="EMBL" id="JAT17853.1"/>
    </source>
</evidence>
<reference evidence="1" key="1">
    <citation type="submission" date="2015-11" db="EMBL/GenBank/DDBJ databases">
        <title>De novo transcriptome assembly of four potential Pierce s Disease insect vectors from Arizona vineyards.</title>
        <authorList>
            <person name="Tassone E.E."/>
        </authorList>
    </citation>
    <scope>NUCLEOTIDE SEQUENCE</scope>
</reference>
<name>A0A1B6L2A6_9HEMI</name>
<protein>
    <submittedName>
        <fullName evidence="1">Uncharacterized protein</fullName>
    </submittedName>
</protein>